<accession>A0ABN8LH31</accession>
<keyword evidence="2" id="KW-1185">Reference proteome</keyword>
<gene>
    <name evidence="1" type="ORF">PEVE_00006228</name>
</gene>
<comment type="caution">
    <text evidence="1">The sequence shown here is derived from an EMBL/GenBank/DDBJ whole genome shotgun (WGS) entry which is preliminary data.</text>
</comment>
<reference evidence="1 2" key="1">
    <citation type="submission" date="2022-05" db="EMBL/GenBank/DDBJ databases">
        <authorList>
            <consortium name="Genoscope - CEA"/>
            <person name="William W."/>
        </authorList>
    </citation>
    <scope>NUCLEOTIDE SEQUENCE [LARGE SCALE GENOMIC DNA]</scope>
</reference>
<name>A0ABN8LH31_9CNID</name>
<feature type="non-terminal residue" evidence="1">
    <location>
        <position position="1"/>
    </location>
</feature>
<dbReference type="Proteomes" id="UP001159427">
    <property type="component" value="Unassembled WGS sequence"/>
</dbReference>
<dbReference type="SUPFAM" id="SSF56219">
    <property type="entry name" value="DNase I-like"/>
    <property type="match status" value="1"/>
</dbReference>
<dbReference type="InterPro" id="IPR036691">
    <property type="entry name" value="Endo/exonu/phosph_ase_sf"/>
</dbReference>
<sequence length="335" mass="38517">YINESLTQYRGELFGRVNKFKKENKYKFLWTNNDEREFRFVLGSGNVNDFINSGVDLYKIPPNPDKFDESDPDLMLSTPSSEYYSIADANNLLADIDNDSIFLFHCNIRSIPKNFELLYDLLCCFDNIPDVIAVTETRINCNSSANIDFPNYKFYSTDSKTTAGGVGIYISSSLNAIHRSDLSFNSVEAESCWIEILQEHKPSIIVGCIYRHPSSNLDNFISQLENLVSPFNQSKHQVFNQGGMNIDFLRTHLNDIKSADWSSILHDPTDIHTKASGFVEKLKGIANKHAPIKRIPRSRLKRKIHKPWITDTLLKSIRNKQKMYRTHFLSKDLDK</sequence>
<dbReference type="Gene3D" id="3.60.10.10">
    <property type="entry name" value="Endonuclease/exonuclease/phosphatase"/>
    <property type="match status" value="1"/>
</dbReference>
<dbReference type="PANTHER" id="PTHR33776">
    <property type="entry name" value="ENDO/EXONUCLEASE/PHOSPHATASE DOMAIN-CONTAINING PROTEIN"/>
    <property type="match status" value="1"/>
</dbReference>
<dbReference type="PANTHER" id="PTHR33776:SF4">
    <property type="entry name" value="ENDONUCLEASE_EXONUCLEASE_PHOSPHATASE DOMAIN-CONTAINING PROTEIN"/>
    <property type="match status" value="1"/>
</dbReference>
<feature type="non-terminal residue" evidence="1">
    <location>
        <position position="335"/>
    </location>
</feature>
<dbReference type="EMBL" id="CALNXI010000014">
    <property type="protein sequence ID" value="CAH3014763.1"/>
    <property type="molecule type" value="Genomic_DNA"/>
</dbReference>
<evidence type="ECO:0000313" key="2">
    <source>
        <dbReference type="Proteomes" id="UP001159427"/>
    </source>
</evidence>
<protein>
    <submittedName>
        <fullName evidence="1">Uncharacterized protein</fullName>
    </submittedName>
</protein>
<proteinExistence type="predicted"/>
<organism evidence="1 2">
    <name type="scientific">Porites evermanni</name>
    <dbReference type="NCBI Taxonomy" id="104178"/>
    <lineage>
        <taxon>Eukaryota</taxon>
        <taxon>Metazoa</taxon>
        <taxon>Cnidaria</taxon>
        <taxon>Anthozoa</taxon>
        <taxon>Hexacorallia</taxon>
        <taxon>Scleractinia</taxon>
        <taxon>Fungiina</taxon>
        <taxon>Poritidae</taxon>
        <taxon>Porites</taxon>
    </lineage>
</organism>
<evidence type="ECO:0000313" key="1">
    <source>
        <dbReference type="EMBL" id="CAH3014763.1"/>
    </source>
</evidence>